<dbReference type="AlphaFoldDB" id="A0A0K9YZX3"/>
<evidence type="ECO:0000313" key="2">
    <source>
        <dbReference type="EMBL" id="KNB74249.1"/>
    </source>
</evidence>
<accession>A0A0K9YZX3</accession>
<protein>
    <submittedName>
        <fullName evidence="2">Uncharacterized protein</fullName>
    </submittedName>
</protein>
<organism evidence="2 3">
    <name type="scientific">Brevibacillus reuszeri</name>
    <dbReference type="NCBI Taxonomy" id="54915"/>
    <lineage>
        <taxon>Bacteria</taxon>
        <taxon>Bacillati</taxon>
        <taxon>Bacillota</taxon>
        <taxon>Bacilli</taxon>
        <taxon>Bacillales</taxon>
        <taxon>Paenibacillaceae</taxon>
        <taxon>Brevibacillus</taxon>
    </lineage>
</organism>
<evidence type="ECO:0000256" key="1">
    <source>
        <dbReference type="SAM" id="Coils"/>
    </source>
</evidence>
<dbReference type="Proteomes" id="UP000036834">
    <property type="component" value="Unassembled WGS sequence"/>
</dbReference>
<proteinExistence type="predicted"/>
<gene>
    <name evidence="2" type="ORF">ADS79_03210</name>
</gene>
<dbReference type="EMBL" id="LGIQ01000003">
    <property type="protein sequence ID" value="KNB74249.1"/>
    <property type="molecule type" value="Genomic_DNA"/>
</dbReference>
<name>A0A0K9YZX3_9BACL</name>
<feature type="coiled-coil region" evidence="1">
    <location>
        <begin position="28"/>
        <end position="55"/>
    </location>
</feature>
<sequence length="138" mass="15636">MDTVHFSLAVTTVEKLQASVGELAPYKMQIEELNRKELEKEMSEKRESLKKVATKGGFISEDELENSEDIKAMIETLDEKGIKALIAERFIKKLDDSPTPSSLETSSLQHNKGQANLYNDDEEAFDHRVVMSTFLKNN</sequence>
<keyword evidence="1" id="KW-0175">Coiled coil</keyword>
<dbReference type="PATRIC" id="fig|54915.3.peg.133"/>
<reference evidence="3" key="1">
    <citation type="submission" date="2015-07" db="EMBL/GenBank/DDBJ databases">
        <title>Genome sequencing project for genomic taxonomy and phylogenomics of Bacillus-like bacteria.</title>
        <authorList>
            <person name="Liu B."/>
            <person name="Wang J."/>
            <person name="Zhu Y."/>
            <person name="Liu G."/>
            <person name="Chen Q."/>
            <person name="Chen Z."/>
            <person name="Lan J."/>
            <person name="Che J."/>
            <person name="Ge C."/>
            <person name="Shi H."/>
            <person name="Pan Z."/>
            <person name="Liu X."/>
        </authorList>
    </citation>
    <scope>NUCLEOTIDE SEQUENCE [LARGE SCALE GENOMIC DNA]</scope>
    <source>
        <strain evidence="3">DSM 9887</strain>
    </source>
</reference>
<comment type="caution">
    <text evidence="2">The sequence shown here is derived from an EMBL/GenBank/DDBJ whole genome shotgun (WGS) entry which is preliminary data.</text>
</comment>
<evidence type="ECO:0000313" key="3">
    <source>
        <dbReference type="Proteomes" id="UP000036834"/>
    </source>
</evidence>